<dbReference type="AlphaFoldDB" id="A0AAD9R1L8"/>
<proteinExistence type="predicted"/>
<protein>
    <submittedName>
        <fullName evidence="1">Uncharacterized protein</fullName>
    </submittedName>
</protein>
<evidence type="ECO:0000313" key="1">
    <source>
        <dbReference type="EMBL" id="KAK2571410.1"/>
    </source>
</evidence>
<organism evidence="1 2">
    <name type="scientific">Acropora cervicornis</name>
    <name type="common">Staghorn coral</name>
    <dbReference type="NCBI Taxonomy" id="6130"/>
    <lineage>
        <taxon>Eukaryota</taxon>
        <taxon>Metazoa</taxon>
        <taxon>Cnidaria</taxon>
        <taxon>Anthozoa</taxon>
        <taxon>Hexacorallia</taxon>
        <taxon>Scleractinia</taxon>
        <taxon>Astrocoeniina</taxon>
        <taxon>Acroporidae</taxon>
        <taxon>Acropora</taxon>
    </lineage>
</organism>
<keyword evidence="2" id="KW-1185">Reference proteome</keyword>
<comment type="caution">
    <text evidence="1">The sequence shown here is derived from an EMBL/GenBank/DDBJ whole genome shotgun (WGS) entry which is preliminary data.</text>
</comment>
<gene>
    <name evidence="1" type="ORF">P5673_004001</name>
</gene>
<dbReference type="Proteomes" id="UP001249851">
    <property type="component" value="Unassembled WGS sequence"/>
</dbReference>
<reference evidence="1" key="1">
    <citation type="journal article" date="2023" name="G3 (Bethesda)">
        <title>Whole genome assembly and annotation of the endangered Caribbean coral Acropora cervicornis.</title>
        <authorList>
            <person name="Selwyn J.D."/>
            <person name="Vollmer S.V."/>
        </authorList>
    </citation>
    <scope>NUCLEOTIDE SEQUENCE</scope>
    <source>
        <strain evidence="1">K2</strain>
    </source>
</reference>
<dbReference type="EMBL" id="JARQWQ010000006">
    <property type="protein sequence ID" value="KAK2571410.1"/>
    <property type="molecule type" value="Genomic_DNA"/>
</dbReference>
<reference evidence="1" key="2">
    <citation type="journal article" date="2023" name="Science">
        <title>Genomic signatures of disease resistance in endangered staghorn corals.</title>
        <authorList>
            <person name="Vollmer S.V."/>
            <person name="Selwyn J.D."/>
            <person name="Despard B.A."/>
            <person name="Roesel C.L."/>
        </authorList>
    </citation>
    <scope>NUCLEOTIDE SEQUENCE</scope>
    <source>
        <strain evidence="1">K2</strain>
    </source>
</reference>
<dbReference type="PANTHER" id="PTHR46601">
    <property type="entry name" value="ULP_PROTEASE DOMAIN-CONTAINING PROTEIN"/>
    <property type="match status" value="1"/>
</dbReference>
<sequence length="177" mass="20469">MLKLTNEGTVEEAPSHLGDKMPSFLENLSIKRKQHQFFEDCISQLGPEEAVVQGDFTENYTCCHQDEIQAAHWSQGQITLFTAAVWVHDSSKRTCETHCIISDNHGYYKWTVSVFLDTVISDFIAKKHPQVKMVDIFFDGPASQFKNKYKANFCCKLERHGLKVRWNFLPLLIKREL</sequence>
<name>A0AAD9R1L8_ACRCE</name>
<evidence type="ECO:0000313" key="2">
    <source>
        <dbReference type="Proteomes" id="UP001249851"/>
    </source>
</evidence>
<accession>A0AAD9R1L8</accession>
<dbReference type="PANTHER" id="PTHR46601:SF2">
    <property type="entry name" value="UBIQUITIN-LIKE PROTEASE FAMILY PROFILE DOMAIN-CONTAINING PROTEIN"/>
    <property type="match status" value="1"/>
</dbReference>